<dbReference type="InterPro" id="IPR018511">
    <property type="entry name" value="Hemolysin-typ_Ca-bd_CS"/>
</dbReference>
<gene>
    <name evidence="1" type="ORF">JAO75_20505</name>
</gene>
<dbReference type="Pfam" id="PF00353">
    <property type="entry name" value="HemolysinCabind"/>
    <property type="match status" value="1"/>
</dbReference>
<dbReference type="InterPro" id="IPR011049">
    <property type="entry name" value="Serralysin-like_metalloprot_C"/>
</dbReference>
<name>A0ABS0Y664_9HYPH</name>
<dbReference type="SUPFAM" id="SSF51120">
    <property type="entry name" value="beta-Roll"/>
    <property type="match status" value="1"/>
</dbReference>
<dbReference type="PROSITE" id="PS00330">
    <property type="entry name" value="HEMOLYSIN_CALCIUM"/>
    <property type="match status" value="1"/>
</dbReference>
<protein>
    <submittedName>
        <fullName evidence="1">Calcium-binding protein</fullName>
    </submittedName>
</protein>
<evidence type="ECO:0000313" key="2">
    <source>
        <dbReference type="Proteomes" id="UP000620670"/>
    </source>
</evidence>
<proteinExistence type="predicted"/>
<dbReference type="PRINTS" id="PR00313">
    <property type="entry name" value="CABNDNGRPT"/>
</dbReference>
<dbReference type="Proteomes" id="UP000620670">
    <property type="component" value="Unassembled WGS sequence"/>
</dbReference>
<dbReference type="Gene3D" id="2.150.10.10">
    <property type="entry name" value="Serralysin-like metalloprotease, C-terminal"/>
    <property type="match status" value="1"/>
</dbReference>
<accession>A0ABS0Y664</accession>
<dbReference type="EMBL" id="JAELXT010000031">
    <property type="protein sequence ID" value="MBJ6127787.1"/>
    <property type="molecule type" value="Genomic_DNA"/>
</dbReference>
<comment type="caution">
    <text evidence="1">The sequence shown here is derived from an EMBL/GenBank/DDBJ whole genome shotgun (WGS) entry which is preliminary data.</text>
</comment>
<reference evidence="2" key="1">
    <citation type="submission" date="2020-12" db="EMBL/GenBank/DDBJ databases">
        <title>Hymenobacter sp.</title>
        <authorList>
            <person name="Kim M.K."/>
        </authorList>
    </citation>
    <scope>NUCLEOTIDE SEQUENCE [LARGE SCALE GENOMIC DNA]</scope>
    <source>
        <strain evidence="2">BT325</strain>
    </source>
</reference>
<organism evidence="1 2">
    <name type="scientific">Microvirga splendida</name>
    <dbReference type="NCBI Taxonomy" id="2795727"/>
    <lineage>
        <taxon>Bacteria</taxon>
        <taxon>Pseudomonadati</taxon>
        <taxon>Pseudomonadota</taxon>
        <taxon>Alphaproteobacteria</taxon>
        <taxon>Hyphomicrobiales</taxon>
        <taxon>Methylobacteriaceae</taxon>
        <taxon>Microvirga</taxon>
    </lineage>
</organism>
<evidence type="ECO:0000313" key="1">
    <source>
        <dbReference type="EMBL" id="MBJ6127787.1"/>
    </source>
</evidence>
<keyword evidence="2" id="KW-1185">Reference proteome</keyword>
<dbReference type="InterPro" id="IPR001343">
    <property type="entry name" value="Hemolysn_Ca-bd"/>
</dbReference>
<sequence length="380" mass="39661">MAQRGVDILSVKETGSALSSLSVQQIEALKSKGADVLDASDDALSLTYAQYKAAAGMTFAASDAVTVSLSAAEARALTNTQAAEAKAKGVDNLILVDHGHAVAALTAAEIAALSSKGVSLIDATDGRLALSLDQFNALGSTKLTSSDAISVRDSGAKLSSLSVAQIAALSLAGIDELDASDDSYTLSSAQYNALGSIKLAAGDRTTVLAESDVVLSNGSTDLTLTGNAIRGTGNSLANTLSGNAKNNILAGLEGNDFLYGGLGKDQLSGGSGKDTFVFDTRPHKSRNVDKVLDFKSRDDSFHLDNKYFTKLGSGTSNGKKLKKDMFTEGKKAQDREDRIVYDKKTGSLYYDQDGTGSKAQVKIATLSNKEKLAYHDFFVI</sequence>